<keyword evidence="2" id="KW-0012">Acyltransferase</keyword>
<dbReference type="OrthoDB" id="9775595at2"/>
<evidence type="ECO:0000313" key="5">
    <source>
        <dbReference type="Proteomes" id="UP000249254"/>
    </source>
</evidence>
<dbReference type="SUPFAM" id="SSF55729">
    <property type="entry name" value="Acyl-CoA N-acyltransferases (Nat)"/>
    <property type="match status" value="1"/>
</dbReference>
<keyword evidence="1 4" id="KW-0808">Transferase</keyword>
<comment type="caution">
    <text evidence="4">The sequence shown here is derived from an EMBL/GenBank/DDBJ whole genome shotgun (WGS) entry which is preliminary data.</text>
</comment>
<proteinExistence type="predicted"/>
<dbReference type="InterPro" id="IPR056935">
    <property type="entry name" value="Rv0428c-like_C"/>
</dbReference>
<organism evidence="4 5">
    <name type="scientific">Phenylobacterium soli</name>
    <dbReference type="NCBI Taxonomy" id="2170551"/>
    <lineage>
        <taxon>Bacteria</taxon>
        <taxon>Pseudomonadati</taxon>
        <taxon>Pseudomonadota</taxon>
        <taxon>Alphaproteobacteria</taxon>
        <taxon>Caulobacterales</taxon>
        <taxon>Caulobacteraceae</taxon>
        <taxon>Phenylobacterium</taxon>
    </lineage>
</organism>
<dbReference type="Gene3D" id="3.40.630.30">
    <property type="match status" value="1"/>
</dbReference>
<dbReference type="RefSeq" id="WP_111529269.1">
    <property type="nucleotide sequence ID" value="NZ_JBHRSG010000003.1"/>
</dbReference>
<sequence>MLSAAEIESLERSVVAAVAPERVVEMAGWLVPLDAGPIGRAKSAAPLVHDADPEAVADVEQIYGAIRLPPAFRLAETPGLAPVRDELIRRGYRAETPTIMKTGSAAGLTTLSDRPAELLAAPDEAWAACFTGEGFDPEEGAARVRNLARSPDALFGAVREGDRTVACGVVTFNHGWIGVHGMRTAPDARRQGLAGRILAAFGREAQGRGIDRVVLQVTEENPARSLYRSAGLNPVWRYHYWTRS</sequence>
<evidence type="ECO:0000259" key="3">
    <source>
        <dbReference type="PROSITE" id="PS51186"/>
    </source>
</evidence>
<evidence type="ECO:0000256" key="2">
    <source>
        <dbReference type="ARBA" id="ARBA00023315"/>
    </source>
</evidence>
<accession>A0A328AM67</accession>
<feature type="domain" description="N-acetyltransferase" evidence="3">
    <location>
        <begin position="109"/>
        <end position="244"/>
    </location>
</feature>
<evidence type="ECO:0000256" key="1">
    <source>
        <dbReference type="ARBA" id="ARBA00022679"/>
    </source>
</evidence>
<dbReference type="AlphaFoldDB" id="A0A328AM67"/>
<dbReference type="InterPro" id="IPR016181">
    <property type="entry name" value="Acyl_CoA_acyltransferase"/>
</dbReference>
<dbReference type="PROSITE" id="PS51186">
    <property type="entry name" value="GNAT"/>
    <property type="match status" value="1"/>
</dbReference>
<dbReference type="InterPro" id="IPR050832">
    <property type="entry name" value="Bact_Acetyltransf"/>
</dbReference>
<dbReference type="Proteomes" id="UP000249254">
    <property type="component" value="Unassembled WGS sequence"/>
</dbReference>
<dbReference type="GO" id="GO:0016747">
    <property type="term" value="F:acyltransferase activity, transferring groups other than amino-acyl groups"/>
    <property type="evidence" value="ECO:0007669"/>
    <property type="project" value="InterPro"/>
</dbReference>
<dbReference type="PANTHER" id="PTHR43877">
    <property type="entry name" value="AMINOALKYLPHOSPHONATE N-ACETYLTRANSFERASE-RELATED-RELATED"/>
    <property type="match status" value="1"/>
</dbReference>
<dbReference type="PANTHER" id="PTHR43877:SF2">
    <property type="entry name" value="AMINOALKYLPHOSPHONATE N-ACETYLTRANSFERASE-RELATED"/>
    <property type="match status" value="1"/>
</dbReference>
<reference evidence="5" key="1">
    <citation type="submission" date="2018-05" db="EMBL/GenBank/DDBJ databases">
        <authorList>
            <person name="Li X."/>
        </authorList>
    </citation>
    <scope>NUCLEOTIDE SEQUENCE [LARGE SCALE GENOMIC DNA]</scope>
    <source>
        <strain evidence="5">LX32</strain>
    </source>
</reference>
<dbReference type="CDD" id="cd04301">
    <property type="entry name" value="NAT_SF"/>
    <property type="match status" value="1"/>
</dbReference>
<evidence type="ECO:0000313" key="4">
    <source>
        <dbReference type="EMBL" id="RAK55521.1"/>
    </source>
</evidence>
<keyword evidence="5" id="KW-1185">Reference proteome</keyword>
<protein>
    <submittedName>
        <fullName evidence="4">GNAT family N-acetyltransferase</fullName>
    </submittedName>
</protein>
<gene>
    <name evidence="4" type="ORF">DJ017_13865</name>
</gene>
<dbReference type="EMBL" id="QFYQ01000001">
    <property type="protein sequence ID" value="RAK55521.1"/>
    <property type="molecule type" value="Genomic_DNA"/>
</dbReference>
<name>A0A328AM67_9CAUL</name>
<dbReference type="Pfam" id="PF24553">
    <property type="entry name" value="Rv0428c_C"/>
    <property type="match status" value="1"/>
</dbReference>
<dbReference type="InterPro" id="IPR000182">
    <property type="entry name" value="GNAT_dom"/>
</dbReference>